<gene>
    <name evidence="1" type="ORF">O181_042158</name>
</gene>
<reference evidence="1" key="1">
    <citation type="submission" date="2021-03" db="EMBL/GenBank/DDBJ databases">
        <title>Draft genome sequence of rust myrtle Austropuccinia psidii MF-1, a brazilian biotype.</title>
        <authorList>
            <person name="Quecine M.C."/>
            <person name="Pachon D.M.R."/>
            <person name="Bonatelli M.L."/>
            <person name="Correr F.H."/>
            <person name="Franceschini L.M."/>
            <person name="Leite T.F."/>
            <person name="Margarido G.R.A."/>
            <person name="Almeida C.A."/>
            <person name="Ferrarezi J.A."/>
            <person name="Labate C.A."/>
        </authorList>
    </citation>
    <scope>NUCLEOTIDE SEQUENCE</scope>
    <source>
        <strain evidence="1">MF-1</strain>
    </source>
</reference>
<dbReference type="AlphaFoldDB" id="A0A9Q3DIU0"/>
<accession>A0A9Q3DIU0</accession>
<dbReference type="OrthoDB" id="1716625at2759"/>
<protein>
    <submittedName>
        <fullName evidence="1">Uncharacterized protein</fullName>
    </submittedName>
</protein>
<dbReference type="Proteomes" id="UP000765509">
    <property type="component" value="Unassembled WGS sequence"/>
</dbReference>
<dbReference type="EMBL" id="AVOT02016822">
    <property type="protein sequence ID" value="MBW0502443.1"/>
    <property type="molecule type" value="Genomic_DNA"/>
</dbReference>
<keyword evidence="2" id="KW-1185">Reference proteome</keyword>
<comment type="caution">
    <text evidence="1">The sequence shown here is derived from an EMBL/GenBank/DDBJ whole genome shotgun (WGS) entry which is preliminary data.</text>
</comment>
<proteinExistence type="predicted"/>
<sequence>MNHPNFEYLLPESFKIIFHIVNEGIFRGHEDLSIKLKEKYLEQFPLVRDLTTVWAEQFTQPTLCHVHHSVSTLSRPLNSPQIVANFPLELLEAAVEAQIPFLSKDEQARLEQLAHQVFQLQNAKAHGVDLHGCQYLFSLLHFLDDPSQYKCSIGFDPTHNLGVLFAQLCTCQHLLAQETMSLLTSYPFKQTRVGPQLSLNTA</sequence>
<evidence type="ECO:0000313" key="1">
    <source>
        <dbReference type="EMBL" id="MBW0502443.1"/>
    </source>
</evidence>
<evidence type="ECO:0000313" key="2">
    <source>
        <dbReference type="Proteomes" id="UP000765509"/>
    </source>
</evidence>
<name>A0A9Q3DIU0_9BASI</name>
<organism evidence="1 2">
    <name type="scientific">Austropuccinia psidii MF-1</name>
    <dbReference type="NCBI Taxonomy" id="1389203"/>
    <lineage>
        <taxon>Eukaryota</taxon>
        <taxon>Fungi</taxon>
        <taxon>Dikarya</taxon>
        <taxon>Basidiomycota</taxon>
        <taxon>Pucciniomycotina</taxon>
        <taxon>Pucciniomycetes</taxon>
        <taxon>Pucciniales</taxon>
        <taxon>Sphaerophragmiaceae</taxon>
        <taxon>Austropuccinia</taxon>
    </lineage>
</organism>